<gene>
    <name evidence="1" type="ORF">AWN68_14505</name>
</gene>
<name>A0A150XUZ4_9BACT</name>
<sequence length="139" mass="15899">MERVTGIWVDLDKAFVYHLQKGKNEFTVIESGIENFHSVGGHGNYTPAGPAQPVSEKRLLTRRKHLTKQYFEQISKHLEKSLEVVVMGPAEVKIQLSDYLAALTTKPYVLHRAVTQDSMTENQVKATIRDYYKNKIKQP</sequence>
<evidence type="ECO:0008006" key="3">
    <source>
        <dbReference type="Google" id="ProtNLM"/>
    </source>
</evidence>
<keyword evidence="2" id="KW-1185">Reference proteome</keyword>
<dbReference type="STRING" id="296218.AWN68_14505"/>
<dbReference type="AlphaFoldDB" id="A0A150XUZ4"/>
<dbReference type="RefSeq" id="WP_068412433.1">
    <property type="nucleotide sequence ID" value="NZ_LRDB01000003.1"/>
</dbReference>
<proteinExistence type="predicted"/>
<dbReference type="SUPFAM" id="SSF53137">
    <property type="entry name" value="Translational machinery components"/>
    <property type="match status" value="1"/>
</dbReference>
<evidence type="ECO:0000313" key="1">
    <source>
        <dbReference type="EMBL" id="KYG82464.1"/>
    </source>
</evidence>
<reference evidence="1 2" key="1">
    <citation type="submission" date="2016-01" db="EMBL/GenBank/DDBJ databases">
        <title>Genome sequencing of Roseivirga echinicomitans KMM 6058.</title>
        <authorList>
            <person name="Selvaratnam C."/>
            <person name="Thevarajoo S."/>
            <person name="Goh K.M."/>
            <person name="Ee R."/>
            <person name="Chan K.-G."/>
            <person name="Chong C.S."/>
        </authorList>
    </citation>
    <scope>NUCLEOTIDE SEQUENCE [LARGE SCALE GENOMIC DNA]</scope>
    <source>
        <strain evidence="1 2">KMM 6058</strain>
    </source>
</reference>
<organism evidence="1 2">
    <name type="scientific">Roseivirga echinicomitans</name>
    <dbReference type="NCBI Taxonomy" id="296218"/>
    <lineage>
        <taxon>Bacteria</taxon>
        <taxon>Pseudomonadati</taxon>
        <taxon>Bacteroidota</taxon>
        <taxon>Cytophagia</taxon>
        <taxon>Cytophagales</taxon>
        <taxon>Roseivirgaceae</taxon>
        <taxon>Roseivirga</taxon>
    </lineage>
</organism>
<comment type="caution">
    <text evidence="1">The sequence shown here is derived from an EMBL/GenBank/DDBJ whole genome shotgun (WGS) entry which is preliminary data.</text>
</comment>
<dbReference type="EMBL" id="LRDB01000003">
    <property type="protein sequence ID" value="KYG82464.1"/>
    <property type="molecule type" value="Genomic_DNA"/>
</dbReference>
<accession>A0A150XUZ4</accession>
<protein>
    <recommendedName>
        <fullName evidence="3">Host attachment protein</fullName>
    </recommendedName>
</protein>
<evidence type="ECO:0000313" key="2">
    <source>
        <dbReference type="Proteomes" id="UP000075615"/>
    </source>
</evidence>
<dbReference type="Proteomes" id="UP000075615">
    <property type="component" value="Unassembled WGS sequence"/>
</dbReference>
<dbReference type="OrthoDB" id="594984at2"/>